<keyword evidence="11" id="KW-0325">Glycoprotein</keyword>
<evidence type="ECO:0000256" key="7">
    <source>
        <dbReference type="ARBA" id="ARBA00023119"/>
    </source>
</evidence>
<feature type="transmembrane region" description="Helical" evidence="15">
    <location>
        <begin position="53"/>
        <end position="74"/>
    </location>
</feature>
<evidence type="ECO:0000256" key="9">
    <source>
        <dbReference type="ARBA" id="ARBA00023157"/>
    </source>
</evidence>
<evidence type="ECO:0000256" key="3">
    <source>
        <dbReference type="ARBA" id="ARBA00022729"/>
    </source>
</evidence>
<keyword evidence="4" id="KW-0677">Repeat</keyword>
<dbReference type="PANTHER" id="PTHR37456:SF6">
    <property type="entry name" value="COLLAGEN ALPHA-1(XXIII) CHAIN-LIKE ISOFORM X2"/>
    <property type="match status" value="1"/>
</dbReference>
<feature type="non-terminal residue" evidence="17">
    <location>
        <position position="1"/>
    </location>
</feature>
<dbReference type="SUPFAM" id="SSF56487">
    <property type="entry name" value="SRCR-like"/>
    <property type="match status" value="1"/>
</dbReference>
<dbReference type="OrthoDB" id="10037288at2759"/>
<keyword evidence="3" id="KW-0732">Signal</keyword>
<dbReference type="FunFam" id="3.10.250.10:FF:000011">
    <property type="entry name" value="Scavenger receptor class A member 5"/>
    <property type="match status" value="1"/>
</dbReference>
<evidence type="ECO:0000259" key="16">
    <source>
        <dbReference type="PROSITE" id="PS50287"/>
    </source>
</evidence>
<evidence type="ECO:0000256" key="15">
    <source>
        <dbReference type="SAM" id="Phobius"/>
    </source>
</evidence>
<feature type="domain" description="SRCR" evidence="16">
    <location>
        <begin position="389"/>
        <end position="484"/>
    </location>
</feature>
<dbReference type="Pfam" id="PF00530">
    <property type="entry name" value="SRCR"/>
    <property type="match status" value="1"/>
</dbReference>
<protein>
    <submittedName>
        <fullName evidence="17">MARCO protein</fullName>
    </submittedName>
</protein>
<evidence type="ECO:0000313" key="18">
    <source>
        <dbReference type="Proteomes" id="UP000562322"/>
    </source>
</evidence>
<dbReference type="PROSITE" id="PS50287">
    <property type="entry name" value="SRCR_2"/>
    <property type="match status" value="1"/>
</dbReference>
<feature type="disulfide bond" evidence="13">
    <location>
        <begin position="453"/>
        <end position="463"/>
    </location>
</feature>
<evidence type="ECO:0000256" key="1">
    <source>
        <dbReference type="ARBA" id="ARBA00004606"/>
    </source>
</evidence>
<dbReference type="EMBL" id="VXAV01011805">
    <property type="protein sequence ID" value="NXL95673.1"/>
    <property type="molecule type" value="Genomic_DNA"/>
</dbReference>
<comment type="caution">
    <text evidence="17">The sequence shown here is derived from an EMBL/GenBank/DDBJ whole genome shotgun (WGS) entry which is preliminary data.</text>
</comment>
<dbReference type="InterPro" id="IPR001190">
    <property type="entry name" value="SRCR"/>
</dbReference>
<dbReference type="PANTHER" id="PTHR37456">
    <property type="entry name" value="SI:CH211-266K2.1"/>
    <property type="match status" value="1"/>
</dbReference>
<dbReference type="InterPro" id="IPR036772">
    <property type="entry name" value="SRCR-like_dom_sf"/>
</dbReference>
<keyword evidence="5" id="KW-0735">Signal-anchor</keyword>
<evidence type="ECO:0000256" key="10">
    <source>
        <dbReference type="ARBA" id="ARBA00023170"/>
    </source>
</evidence>
<keyword evidence="18" id="KW-1185">Reference proteome</keyword>
<keyword evidence="12" id="KW-0379">Hydroxylation</keyword>
<comment type="caution">
    <text evidence="13">Lacks conserved residue(s) required for the propagation of feature annotation.</text>
</comment>
<feature type="compositionally biased region" description="Low complexity" evidence="14">
    <location>
        <begin position="263"/>
        <end position="272"/>
    </location>
</feature>
<evidence type="ECO:0000256" key="6">
    <source>
        <dbReference type="ARBA" id="ARBA00022989"/>
    </source>
</evidence>
<dbReference type="PRINTS" id="PR00258">
    <property type="entry name" value="SPERACTRCPTR"/>
</dbReference>
<feature type="non-terminal residue" evidence="17">
    <location>
        <position position="484"/>
    </location>
</feature>
<evidence type="ECO:0000256" key="5">
    <source>
        <dbReference type="ARBA" id="ARBA00022968"/>
    </source>
</evidence>
<evidence type="ECO:0000256" key="11">
    <source>
        <dbReference type="ARBA" id="ARBA00023180"/>
    </source>
</evidence>
<proteinExistence type="predicted"/>
<organism evidence="17 18">
    <name type="scientific">Alectura lathami</name>
    <name type="common">Australian brush turkey</name>
    <dbReference type="NCBI Taxonomy" id="81907"/>
    <lineage>
        <taxon>Eukaryota</taxon>
        <taxon>Metazoa</taxon>
        <taxon>Chordata</taxon>
        <taxon>Craniata</taxon>
        <taxon>Vertebrata</taxon>
        <taxon>Euteleostomi</taxon>
        <taxon>Archelosauria</taxon>
        <taxon>Archosauria</taxon>
        <taxon>Dinosauria</taxon>
        <taxon>Saurischia</taxon>
        <taxon>Theropoda</taxon>
        <taxon>Coelurosauria</taxon>
        <taxon>Aves</taxon>
        <taxon>Neognathae</taxon>
        <taxon>Galloanserae</taxon>
        <taxon>Galliformes</taxon>
        <taxon>Megapodiidae</taxon>
        <taxon>Alectura</taxon>
    </lineage>
</organism>
<evidence type="ECO:0000256" key="8">
    <source>
        <dbReference type="ARBA" id="ARBA00023136"/>
    </source>
</evidence>
<dbReference type="Gene3D" id="3.10.250.10">
    <property type="entry name" value="SRCR-like domain"/>
    <property type="match status" value="1"/>
</dbReference>
<dbReference type="InterPro" id="IPR050938">
    <property type="entry name" value="Collagen_Structural_Proteins"/>
</dbReference>
<evidence type="ECO:0000256" key="2">
    <source>
        <dbReference type="ARBA" id="ARBA00022692"/>
    </source>
</evidence>
<feature type="compositionally biased region" description="Low complexity" evidence="14">
    <location>
        <begin position="173"/>
        <end position="188"/>
    </location>
</feature>
<dbReference type="SMART" id="SM00202">
    <property type="entry name" value="SR"/>
    <property type="match status" value="1"/>
</dbReference>
<dbReference type="AlphaFoldDB" id="A0A7L0WVF1"/>
<keyword evidence="6 15" id="KW-1133">Transmembrane helix</keyword>
<keyword evidence="7" id="KW-0176">Collagen</keyword>
<keyword evidence="10" id="KW-0675">Receptor</keyword>
<evidence type="ECO:0000256" key="13">
    <source>
        <dbReference type="PROSITE-ProRule" id="PRU00196"/>
    </source>
</evidence>
<evidence type="ECO:0000256" key="12">
    <source>
        <dbReference type="ARBA" id="ARBA00023278"/>
    </source>
</evidence>
<keyword evidence="2 15" id="KW-0812">Transmembrane</keyword>
<dbReference type="InterPro" id="IPR008160">
    <property type="entry name" value="Collagen"/>
</dbReference>
<accession>A0A7L0WVF1</accession>
<evidence type="ECO:0000256" key="14">
    <source>
        <dbReference type="SAM" id="MobiDB-lite"/>
    </source>
</evidence>
<feature type="region of interest" description="Disordered" evidence="14">
    <location>
        <begin position="150"/>
        <end position="383"/>
    </location>
</feature>
<evidence type="ECO:0000313" key="17">
    <source>
        <dbReference type="EMBL" id="NXL95673.1"/>
    </source>
</evidence>
<name>A0A7L0WVF1_ALELA</name>
<dbReference type="Proteomes" id="UP000562322">
    <property type="component" value="Unassembled WGS sequence"/>
</dbReference>
<dbReference type="GO" id="GO:0016020">
    <property type="term" value="C:membrane"/>
    <property type="evidence" value="ECO:0007669"/>
    <property type="project" value="UniProtKB-SubCell"/>
</dbReference>
<evidence type="ECO:0000256" key="4">
    <source>
        <dbReference type="ARBA" id="ARBA00022737"/>
    </source>
</evidence>
<keyword evidence="8 15" id="KW-0472">Membrane</keyword>
<sequence length="484" mass="49794">MKIKDRYGGDGNSSDMSTFSVSDKIGFASAATTTFQISEPQIRRKPSAGCARTVLGIYLLLLTVGQVLLAYKVFKMQEELLKHQENNASYTERGWEMMGRSYAYNLLSDKNSIERNMGHEEDWRRSLEKEITVIKTSNANLMMMMSNITLLAGPPGRKGDPGPPGLQGRPGTKGDQGIQGLQGLQGPKGSKGDPGPAGPSGEPGSKGEKGNTGLAGLQGQKGEMGQKGDPGPRGTMGPQGNQGKPGLPGFNGSTGEPGHPGQKGEAGPAGEHGPPGPPGPSGSPGQKGEKGDLGSRGIPGMPGNVGLKGEKGVSGVAGIPGQKGAKGDQGLPGIQGPTGQKGSKGDTGSRGLKGEPGVKGAKGDHGFPGSPGTKGSKGEKGAGYVSSDIRIAGGGRRGRVEIFYQRSWGTICDDDWDIQDASVVCRMMGYSHAISAFTAGGGSGTIWLDNVNCSGNENSIHTCNKSNWGTHNCSHNEDAGVECA</sequence>
<gene>
    <name evidence="17" type="primary">Marco</name>
    <name evidence="17" type="ORF">ALELAT_R03423</name>
</gene>
<keyword evidence="9 13" id="KW-1015">Disulfide bond</keyword>
<comment type="subcellular location">
    <subcellularLocation>
        <location evidence="1">Membrane</location>
        <topology evidence="1">Single-pass type II membrane protein</topology>
    </subcellularLocation>
</comment>
<reference evidence="17 18" key="1">
    <citation type="submission" date="2019-09" db="EMBL/GenBank/DDBJ databases">
        <title>Bird 10,000 Genomes (B10K) Project - Family phase.</title>
        <authorList>
            <person name="Zhang G."/>
        </authorList>
    </citation>
    <scope>NUCLEOTIDE SEQUENCE [LARGE SCALE GENOMIC DNA]</scope>
    <source>
        <strain evidence="17">B10K-DU-001-39</strain>
        <tissue evidence="17">Muscle</tissue>
    </source>
</reference>
<dbReference type="Pfam" id="PF01391">
    <property type="entry name" value="Collagen"/>
    <property type="match status" value="2"/>
</dbReference>